<sequence length="215" mass="23152">DNINILFTGDAQMKAEEAMLAKRRYPVPDVDILKVGCHGSRSSSSARFLDRVRPEVAIYMAGKDNKYGYPHEETINALSQIGAGIYGTDVHGTITVTTHGDTYTLQLEKEAAPLAPPPVSPTPPPPPLPSPTPIEEVKEFSLDVEIKPPGAGTVNLDPPGGVYPRGTVVSANCTAKAGYEFVQWTVGGVPVPFPFVFITMDSDKTVIISFKRTGW</sequence>
<dbReference type="InterPro" id="IPR044060">
    <property type="entry name" value="Bacterial_rp_domain"/>
</dbReference>
<evidence type="ECO:0000259" key="1">
    <source>
        <dbReference type="Pfam" id="PF18998"/>
    </source>
</evidence>
<dbReference type="Pfam" id="PF18998">
    <property type="entry name" value="Flg_new_2"/>
    <property type="match status" value="1"/>
</dbReference>
<gene>
    <name evidence="2" type="ORF">S06H3_54166</name>
</gene>
<dbReference type="InterPro" id="IPR052159">
    <property type="entry name" value="Competence_DNA_uptake"/>
</dbReference>
<feature type="non-terminal residue" evidence="2">
    <location>
        <position position="1"/>
    </location>
</feature>
<dbReference type="InterPro" id="IPR036866">
    <property type="entry name" value="RibonucZ/Hydroxyglut_hydro"/>
</dbReference>
<dbReference type="EMBL" id="BARV01034615">
    <property type="protein sequence ID" value="GAI48849.1"/>
    <property type="molecule type" value="Genomic_DNA"/>
</dbReference>
<proteinExistence type="predicted"/>
<organism evidence="2">
    <name type="scientific">marine sediment metagenome</name>
    <dbReference type="NCBI Taxonomy" id="412755"/>
    <lineage>
        <taxon>unclassified sequences</taxon>
        <taxon>metagenomes</taxon>
        <taxon>ecological metagenomes</taxon>
    </lineage>
</organism>
<dbReference type="AlphaFoldDB" id="X1QZX9"/>
<feature type="domain" description="Bacterial repeat" evidence="1">
    <location>
        <begin position="143"/>
        <end position="212"/>
    </location>
</feature>
<dbReference type="Gene3D" id="3.60.15.10">
    <property type="entry name" value="Ribonuclease Z/Hydroxyacylglutathione hydrolase-like"/>
    <property type="match status" value="1"/>
</dbReference>
<name>X1QZX9_9ZZZZ</name>
<dbReference type="PANTHER" id="PTHR30619:SF7">
    <property type="entry name" value="BETA-LACTAMASE DOMAIN PROTEIN"/>
    <property type="match status" value="1"/>
</dbReference>
<comment type="caution">
    <text evidence="2">The sequence shown here is derived from an EMBL/GenBank/DDBJ whole genome shotgun (WGS) entry which is preliminary data.</text>
</comment>
<evidence type="ECO:0000313" key="2">
    <source>
        <dbReference type="EMBL" id="GAI48849.1"/>
    </source>
</evidence>
<dbReference type="SUPFAM" id="SSF56281">
    <property type="entry name" value="Metallo-hydrolase/oxidoreductase"/>
    <property type="match status" value="1"/>
</dbReference>
<protein>
    <recommendedName>
        <fullName evidence="1">Bacterial repeat domain-containing protein</fullName>
    </recommendedName>
</protein>
<accession>X1QZX9</accession>
<dbReference type="PANTHER" id="PTHR30619">
    <property type="entry name" value="DNA INTERNALIZATION/COMPETENCE PROTEIN COMEC/REC2"/>
    <property type="match status" value="1"/>
</dbReference>
<reference evidence="2" key="1">
    <citation type="journal article" date="2014" name="Front. Microbiol.">
        <title>High frequency of phylogenetically diverse reductive dehalogenase-homologous genes in deep subseafloor sedimentary metagenomes.</title>
        <authorList>
            <person name="Kawai M."/>
            <person name="Futagami T."/>
            <person name="Toyoda A."/>
            <person name="Takaki Y."/>
            <person name="Nishi S."/>
            <person name="Hori S."/>
            <person name="Arai W."/>
            <person name="Tsubouchi T."/>
            <person name="Morono Y."/>
            <person name="Uchiyama I."/>
            <person name="Ito T."/>
            <person name="Fujiyama A."/>
            <person name="Inagaki F."/>
            <person name="Takami H."/>
        </authorList>
    </citation>
    <scope>NUCLEOTIDE SEQUENCE</scope>
    <source>
        <strain evidence="2">Expedition CK06-06</strain>
    </source>
</reference>